<dbReference type="AlphaFoldDB" id="A0AAV4EKU6"/>
<evidence type="ECO:0000256" key="1">
    <source>
        <dbReference type="SAM" id="MobiDB-lite"/>
    </source>
</evidence>
<reference evidence="2 3" key="1">
    <citation type="journal article" date="2021" name="Elife">
        <title>Chloroplast acquisition without the gene transfer in kleptoplastic sea slugs, Plakobranchus ocellatus.</title>
        <authorList>
            <person name="Maeda T."/>
            <person name="Takahashi S."/>
            <person name="Yoshida T."/>
            <person name="Shimamura S."/>
            <person name="Takaki Y."/>
            <person name="Nagai Y."/>
            <person name="Toyoda A."/>
            <person name="Suzuki Y."/>
            <person name="Arimoto A."/>
            <person name="Ishii H."/>
            <person name="Satoh N."/>
            <person name="Nishiyama T."/>
            <person name="Hasebe M."/>
            <person name="Maruyama T."/>
            <person name="Minagawa J."/>
            <person name="Obokata J."/>
            <person name="Shigenobu S."/>
        </authorList>
    </citation>
    <scope>NUCLEOTIDE SEQUENCE [LARGE SCALE GENOMIC DNA]</scope>
</reference>
<dbReference type="EMBL" id="BMAT01003751">
    <property type="protein sequence ID" value="GFR61718.1"/>
    <property type="molecule type" value="Genomic_DNA"/>
</dbReference>
<feature type="region of interest" description="Disordered" evidence="1">
    <location>
        <begin position="1"/>
        <end position="40"/>
    </location>
</feature>
<proteinExistence type="predicted"/>
<organism evidence="2 3">
    <name type="scientific">Elysia marginata</name>
    <dbReference type="NCBI Taxonomy" id="1093978"/>
    <lineage>
        <taxon>Eukaryota</taxon>
        <taxon>Metazoa</taxon>
        <taxon>Spiralia</taxon>
        <taxon>Lophotrochozoa</taxon>
        <taxon>Mollusca</taxon>
        <taxon>Gastropoda</taxon>
        <taxon>Heterobranchia</taxon>
        <taxon>Euthyneura</taxon>
        <taxon>Panpulmonata</taxon>
        <taxon>Sacoglossa</taxon>
        <taxon>Placobranchoidea</taxon>
        <taxon>Plakobranchidae</taxon>
        <taxon>Elysia</taxon>
    </lineage>
</organism>
<accession>A0AAV4EKU6</accession>
<keyword evidence="3" id="KW-1185">Reference proteome</keyword>
<evidence type="ECO:0000313" key="2">
    <source>
        <dbReference type="EMBL" id="GFR61718.1"/>
    </source>
</evidence>
<comment type="caution">
    <text evidence="2">The sequence shown here is derived from an EMBL/GenBank/DDBJ whole genome shotgun (WGS) entry which is preliminary data.</text>
</comment>
<sequence length="108" mass="12043">MTPVPVSLQLPCSPARDFQQQSDSKIGGVESSRPPVQSASPAALQTLMRHPPVPREAYAVRPHRDQQDTPKTLAEPLHFCRNQQWLLNSFLSIMSTLASPACYHRHSD</sequence>
<protein>
    <submittedName>
        <fullName evidence="2">Uncharacterized protein</fullName>
    </submittedName>
</protein>
<gene>
    <name evidence="2" type="ORF">ElyMa_001854800</name>
</gene>
<evidence type="ECO:0000313" key="3">
    <source>
        <dbReference type="Proteomes" id="UP000762676"/>
    </source>
</evidence>
<dbReference type="Proteomes" id="UP000762676">
    <property type="component" value="Unassembled WGS sequence"/>
</dbReference>
<name>A0AAV4EKU6_9GAST</name>